<sequence>MIPASYLFKDIYRQHWEEPEAPVAIKSRRFPDGLMRPLARAVSALLARQGKIRSHHSGVHAYE</sequence>
<gene>
    <name evidence="1" type="ORF">FPZ08_09330</name>
</gene>
<dbReference type="EMBL" id="CP042304">
    <property type="protein sequence ID" value="QDZ10935.1"/>
    <property type="molecule type" value="Genomic_DNA"/>
</dbReference>
<evidence type="ECO:0000313" key="2">
    <source>
        <dbReference type="Proteomes" id="UP000315364"/>
    </source>
</evidence>
<dbReference type="KEGG" id="dea:FPZ08_09330"/>
<name>A0A5B8LT36_9HYPH</name>
<evidence type="ECO:0000313" key="1">
    <source>
        <dbReference type="EMBL" id="QDZ10935.1"/>
    </source>
</evidence>
<accession>A0A5B8LT36</accession>
<keyword evidence="2" id="KW-1185">Reference proteome</keyword>
<organism evidence="1 2">
    <name type="scientific">Devosia ginsengisoli</name>
    <dbReference type="NCBI Taxonomy" id="400770"/>
    <lineage>
        <taxon>Bacteria</taxon>
        <taxon>Pseudomonadati</taxon>
        <taxon>Pseudomonadota</taxon>
        <taxon>Alphaproteobacteria</taxon>
        <taxon>Hyphomicrobiales</taxon>
        <taxon>Devosiaceae</taxon>
        <taxon>Devosia</taxon>
    </lineage>
</organism>
<dbReference type="Proteomes" id="UP000315364">
    <property type="component" value="Chromosome"/>
</dbReference>
<reference evidence="1 2" key="1">
    <citation type="submission" date="2019-07" db="EMBL/GenBank/DDBJ databases">
        <title>Full genome sequence of Devosia sp. Gsoil 520.</title>
        <authorList>
            <person name="Im W.-T."/>
        </authorList>
    </citation>
    <scope>NUCLEOTIDE SEQUENCE [LARGE SCALE GENOMIC DNA]</scope>
    <source>
        <strain evidence="1 2">Gsoil 520</strain>
    </source>
</reference>
<dbReference type="AlphaFoldDB" id="A0A5B8LT36"/>
<dbReference type="RefSeq" id="WP_146289719.1">
    <property type="nucleotide sequence ID" value="NZ_CP042304.1"/>
</dbReference>
<dbReference type="OrthoDB" id="7950802at2"/>
<proteinExistence type="predicted"/>
<protein>
    <submittedName>
        <fullName evidence="1">Uncharacterized protein</fullName>
    </submittedName>
</protein>